<accession>A0AA49GLI7</accession>
<dbReference type="Proteomes" id="UP001244443">
    <property type="component" value="Chromosome"/>
</dbReference>
<dbReference type="EMBL" id="CP129970">
    <property type="protein sequence ID" value="WKK86754.2"/>
    <property type="molecule type" value="Genomic_DNA"/>
</dbReference>
<reference evidence="2" key="1">
    <citation type="submission" date="2023-08" db="EMBL/GenBank/DDBJ databases">
        <title>Comparative genomics and taxonomic characterization of three novel marine species of genus Marivirga.</title>
        <authorList>
            <person name="Muhammad N."/>
            <person name="Kim S.-G."/>
        </authorList>
    </citation>
    <scope>NUCLEOTIDE SEQUENCE [LARGE SCALE GENOMIC DNA]</scope>
    <source>
        <strain evidence="2">ABR2-2</strain>
    </source>
</reference>
<dbReference type="Pfam" id="PF00685">
    <property type="entry name" value="Sulfotransfer_1"/>
    <property type="match status" value="1"/>
</dbReference>
<dbReference type="RefSeq" id="WP_308357906.1">
    <property type="nucleotide sequence ID" value="NZ_CP129970.2"/>
</dbReference>
<evidence type="ECO:0000259" key="1">
    <source>
        <dbReference type="Pfam" id="PF00685"/>
    </source>
</evidence>
<dbReference type="AlphaFoldDB" id="A0AA49GLI7"/>
<dbReference type="InterPro" id="IPR027417">
    <property type="entry name" value="P-loop_NTPase"/>
</dbReference>
<gene>
    <name evidence="2" type="ORF">QYS48_07600</name>
</gene>
<protein>
    <submittedName>
        <fullName evidence="2">Sulfotransferase domain-containing protein</fullName>
    </submittedName>
</protein>
<dbReference type="SUPFAM" id="SSF52540">
    <property type="entry name" value="P-loop containing nucleoside triphosphate hydrolases"/>
    <property type="match status" value="1"/>
</dbReference>
<keyword evidence="3" id="KW-1185">Reference proteome</keyword>
<evidence type="ECO:0000313" key="2">
    <source>
        <dbReference type="EMBL" id="WKK86754.2"/>
    </source>
</evidence>
<dbReference type="GO" id="GO:0008146">
    <property type="term" value="F:sulfotransferase activity"/>
    <property type="evidence" value="ECO:0007669"/>
    <property type="project" value="InterPro"/>
</dbReference>
<sequence length="318" mass="37073">MSILNRIFYKIRKSINDSFLPKINLNKNVEDTLIISGDPRGGTTWLSEIIMEIPNTALVWEPLSIPLIDKLNKHNFSHRQFIAESDNWYEVKNYFCDIFKGNIYNHHLFQNQSYFNLINVKRTHVKFCRANQLLPWLTNQFQFRYAPIYIIRHPCAVIASQLKQGGWNGVKSSFHIPEDKPYPEFYTKHEDFLKGLNSKAQVLAATWCLCNQIPLSHPDNNKRWITVTYESLVTDGIYQLKRIEDRWGITLPDSAYDKLNKASATTIKGSPIMDGKGSQLSHWKYNLSDRDIEEIMMVLDYFGIELYNQSPLPTIVFT</sequence>
<dbReference type="InterPro" id="IPR000863">
    <property type="entry name" value="Sulfotransferase_dom"/>
</dbReference>
<proteinExistence type="predicted"/>
<feature type="domain" description="Sulfotransferase" evidence="1">
    <location>
        <begin position="31"/>
        <end position="271"/>
    </location>
</feature>
<name>A0AA49GLI7_9BACT</name>
<evidence type="ECO:0000313" key="3">
    <source>
        <dbReference type="Proteomes" id="UP001244443"/>
    </source>
</evidence>
<dbReference type="Gene3D" id="3.40.50.300">
    <property type="entry name" value="P-loop containing nucleotide triphosphate hydrolases"/>
    <property type="match status" value="1"/>
</dbReference>
<organism evidence="2 3">
    <name type="scientific">Marivirga arenosa</name>
    <dbReference type="NCBI Taxonomy" id="3059076"/>
    <lineage>
        <taxon>Bacteria</taxon>
        <taxon>Pseudomonadati</taxon>
        <taxon>Bacteroidota</taxon>
        <taxon>Cytophagia</taxon>
        <taxon>Cytophagales</taxon>
        <taxon>Marivirgaceae</taxon>
        <taxon>Marivirga</taxon>
    </lineage>
</organism>